<dbReference type="PANTHER" id="PTHR23131">
    <property type="entry name" value="ENDORIBONUCLEASE LACTB2"/>
    <property type="match status" value="1"/>
</dbReference>
<dbReference type="EMBL" id="BMJJ01000002">
    <property type="protein sequence ID" value="GGD08389.1"/>
    <property type="molecule type" value="Genomic_DNA"/>
</dbReference>
<dbReference type="InterPro" id="IPR050662">
    <property type="entry name" value="Sec-metab_biosynth-thioest"/>
</dbReference>
<dbReference type="Pfam" id="PF00753">
    <property type="entry name" value="Lactamase_B"/>
    <property type="match status" value="1"/>
</dbReference>
<dbReference type="Gene3D" id="3.60.15.10">
    <property type="entry name" value="Ribonuclease Z/Hydroxyacylglutathione hydrolase-like"/>
    <property type="match status" value="1"/>
</dbReference>
<dbReference type="InterPro" id="IPR036388">
    <property type="entry name" value="WH-like_DNA-bd_sf"/>
</dbReference>
<protein>
    <submittedName>
        <fullName evidence="2">MBL fold metallo-hydrolase</fullName>
    </submittedName>
</protein>
<dbReference type="InterPro" id="IPR001279">
    <property type="entry name" value="Metallo-B-lactamas"/>
</dbReference>
<dbReference type="AlphaFoldDB" id="A0A916XTG2"/>
<dbReference type="RefSeq" id="WP_188849398.1">
    <property type="nucleotide sequence ID" value="NZ_BMJJ01000002.1"/>
</dbReference>
<accession>A0A916XTG2</accession>
<dbReference type="PANTHER" id="PTHR23131:SF0">
    <property type="entry name" value="ENDORIBONUCLEASE LACTB2"/>
    <property type="match status" value="1"/>
</dbReference>
<dbReference type="InterPro" id="IPR036866">
    <property type="entry name" value="RibonucZ/Hydroxyglut_hydro"/>
</dbReference>
<dbReference type="InterPro" id="IPR041516">
    <property type="entry name" value="LACTB2_WH"/>
</dbReference>
<dbReference type="SUPFAM" id="SSF56281">
    <property type="entry name" value="Metallo-hydrolase/oxidoreductase"/>
    <property type="match status" value="1"/>
</dbReference>
<gene>
    <name evidence="2" type="ORF">GCM10011335_09070</name>
</gene>
<reference evidence="2" key="1">
    <citation type="journal article" date="2014" name="Int. J. Syst. Evol. Microbiol.">
        <title>Complete genome sequence of Corynebacterium casei LMG S-19264T (=DSM 44701T), isolated from a smear-ripened cheese.</title>
        <authorList>
            <consortium name="US DOE Joint Genome Institute (JGI-PGF)"/>
            <person name="Walter F."/>
            <person name="Albersmeier A."/>
            <person name="Kalinowski J."/>
            <person name="Ruckert C."/>
        </authorList>
    </citation>
    <scope>NUCLEOTIDE SEQUENCE</scope>
    <source>
        <strain evidence="2">CGMCC 1.15493</strain>
    </source>
</reference>
<dbReference type="Proteomes" id="UP000613160">
    <property type="component" value="Unassembled WGS sequence"/>
</dbReference>
<dbReference type="Gene3D" id="1.10.10.10">
    <property type="entry name" value="Winged helix-like DNA-binding domain superfamily/Winged helix DNA-binding domain"/>
    <property type="match status" value="1"/>
</dbReference>
<sequence>MDIAFDTDFDPRHGEAVPVAPAILRVTAPNASPFTFHGTNSYLLGEQSLVVVDPGPDDDRHLAALLRAIAGRPVEAILLTHTHRDHTALVPRLQQAVGAPVLAEGRHRASRALHEGEINLMDAAGDMALVPDRFLVHGEVLELAGLRIEAVATPGHAANHMAFAIGDTLLSGDHVMAWSTTIVAPPDGSMADYMASLETLLARDETLYLPGHGGPVTRPQAFLRGLRSHRKMRETAILERLKAGDRNIAEVVAAIYRQTDPRLHGAAALSVLAHLEDLVAKGRVQTDGPVLLGGRYEPV</sequence>
<dbReference type="CDD" id="cd16278">
    <property type="entry name" value="metallo-hydrolase-like_MBL-fold"/>
    <property type="match status" value="1"/>
</dbReference>
<proteinExistence type="predicted"/>
<dbReference type="Pfam" id="PF17778">
    <property type="entry name" value="WHD_BLACT"/>
    <property type="match status" value="1"/>
</dbReference>
<organism evidence="2 3">
    <name type="scientific">Aureimonas glaciei</name>
    <dbReference type="NCBI Taxonomy" id="1776957"/>
    <lineage>
        <taxon>Bacteria</taxon>
        <taxon>Pseudomonadati</taxon>
        <taxon>Pseudomonadota</taxon>
        <taxon>Alphaproteobacteria</taxon>
        <taxon>Hyphomicrobiales</taxon>
        <taxon>Aurantimonadaceae</taxon>
        <taxon>Aureimonas</taxon>
    </lineage>
</organism>
<dbReference type="SMART" id="SM00849">
    <property type="entry name" value="Lactamase_B"/>
    <property type="match status" value="1"/>
</dbReference>
<evidence type="ECO:0000259" key="1">
    <source>
        <dbReference type="SMART" id="SM00849"/>
    </source>
</evidence>
<evidence type="ECO:0000313" key="3">
    <source>
        <dbReference type="Proteomes" id="UP000613160"/>
    </source>
</evidence>
<name>A0A916XTG2_9HYPH</name>
<keyword evidence="3" id="KW-1185">Reference proteome</keyword>
<feature type="domain" description="Metallo-beta-lactamase" evidence="1">
    <location>
        <begin position="38"/>
        <end position="212"/>
    </location>
</feature>
<comment type="caution">
    <text evidence="2">The sequence shown here is derived from an EMBL/GenBank/DDBJ whole genome shotgun (WGS) entry which is preliminary data.</text>
</comment>
<evidence type="ECO:0000313" key="2">
    <source>
        <dbReference type="EMBL" id="GGD08389.1"/>
    </source>
</evidence>
<reference evidence="2" key="2">
    <citation type="submission" date="2020-09" db="EMBL/GenBank/DDBJ databases">
        <authorList>
            <person name="Sun Q."/>
            <person name="Zhou Y."/>
        </authorList>
    </citation>
    <scope>NUCLEOTIDE SEQUENCE</scope>
    <source>
        <strain evidence="2">CGMCC 1.15493</strain>
    </source>
</reference>